<organism evidence="2 3">
    <name type="scientific">Orchesella cincta</name>
    <name type="common">Springtail</name>
    <name type="synonym">Podura cincta</name>
    <dbReference type="NCBI Taxonomy" id="48709"/>
    <lineage>
        <taxon>Eukaryota</taxon>
        <taxon>Metazoa</taxon>
        <taxon>Ecdysozoa</taxon>
        <taxon>Arthropoda</taxon>
        <taxon>Hexapoda</taxon>
        <taxon>Collembola</taxon>
        <taxon>Entomobryomorpha</taxon>
        <taxon>Entomobryoidea</taxon>
        <taxon>Orchesellidae</taxon>
        <taxon>Orchesellinae</taxon>
        <taxon>Orchesella</taxon>
    </lineage>
</organism>
<feature type="non-terminal residue" evidence="2">
    <location>
        <position position="247"/>
    </location>
</feature>
<name>A0A1D2NJ07_ORCCI</name>
<reference evidence="2 3" key="1">
    <citation type="journal article" date="2016" name="Genome Biol. Evol.">
        <title>Gene Family Evolution Reflects Adaptation to Soil Environmental Stressors in the Genome of the Collembolan Orchesella cincta.</title>
        <authorList>
            <person name="Faddeeva-Vakhrusheva A."/>
            <person name="Derks M.F."/>
            <person name="Anvar S.Y."/>
            <person name="Agamennone V."/>
            <person name="Suring W."/>
            <person name="Smit S."/>
            <person name="van Straalen N.M."/>
            <person name="Roelofs D."/>
        </authorList>
    </citation>
    <scope>NUCLEOTIDE SEQUENCE [LARGE SCALE GENOMIC DNA]</scope>
    <source>
        <tissue evidence="2">Mixed pool</tissue>
    </source>
</reference>
<protein>
    <submittedName>
        <fullName evidence="2">Uncharacterized protein</fullName>
    </submittedName>
</protein>
<proteinExistence type="predicted"/>
<evidence type="ECO:0000313" key="3">
    <source>
        <dbReference type="Proteomes" id="UP000094527"/>
    </source>
</evidence>
<dbReference type="AlphaFoldDB" id="A0A1D2NJ07"/>
<sequence>MKSNNEKAGPSAASSSKTVGDKSGKLPSCINLNSNSFTFDLGPSEKSNAEEVNRTETTLSNRLEILVDADRIQSSDVFPSTSASSYSRLKTSGFHHTESAADICHSYEDDELFSFNQDVADFRPQTNNQGVQRDPTRLFRVSDSSKSVPEVITTNPSEGVRSSLSNLLRLSNNQTTTTPKRPTPQFFAERCGFLRTPKKRTLVASTTPSVDEDCDDLDISEISDVVEENEASKLESSIVVEESPVKV</sequence>
<dbReference type="Proteomes" id="UP000094527">
    <property type="component" value="Unassembled WGS sequence"/>
</dbReference>
<accession>A0A1D2NJ07</accession>
<evidence type="ECO:0000313" key="2">
    <source>
        <dbReference type="EMBL" id="ODN05250.1"/>
    </source>
</evidence>
<feature type="region of interest" description="Disordered" evidence="1">
    <location>
        <begin position="1"/>
        <end position="25"/>
    </location>
</feature>
<dbReference type="EMBL" id="LJIJ01000027">
    <property type="protein sequence ID" value="ODN05250.1"/>
    <property type="molecule type" value="Genomic_DNA"/>
</dbReference>
<keyword evidence="3" id="KW-1185">Reference proteome</keyword>
<evidence type="ECO:0000256" key="1">
    <source>
        <dbReference type="SAM" id="MobiDB-lite"/>
    </source>
</evidence>
<comment type="caution">
    <text evidence="2">The sequence shown here is derived from an EMBL/GenBank/DDBJ whole genome shotgun (WGS) entry which is preliminary data.</text>
</comment>
<gene>
    <name evidence="2" type="ORF">Ocin01_01427</name>
</gene>